<dbReference type="SUPFAM" id="SSF51735">
    <property type="entry name" value="NAD(P)-binding Rossmann-fold domains"/>
    <property type="match status" value="1"/>
</dbReference>
<evidence type="ECO:0000256" key="6">
    <source>
        <dbReference type="HAMAP-Rule" id="MF_00487"/>
    </source>
</evidence>
<keyword evidence="4 6" id="KW-0520">NAD</keyword>
<evidence type="ECO:0000259" key="11">
    <source>
        <dbReference type="Pfam" id="PF02866"/>
    </source>
</evidence>
<comment type="function">
    <text evidence="6">Catalyzes the reversible oxidation of malate to oxaloacetate.</text>
</comment>
<proteinExistence type="inferred from homology"/>
<dbReference type="InterPro" id="IPR001557">
    <property type="entry name" value="L-lactate/malate_DH"/>
</dbReference>
<dbReference type="NCBIfam" id="TIGR01763">
    <property type="entry name" value="MalateDH_bact"/>
    <property type="match status" value="1"/>
</dbReference>
<dbReference type="AlphaFoldDB" id="A0A6H1U1C2"/>
<dbReference type="GO" id="GO:0006099">
    <property type="term" value="P:tricarboxylic acid cycle"/>
    <property type="evidence" value="ECO:0007669"/>
    <property type="project" value="UniProtKB-UniRule"/>
</dbReference>
<keyword evidence="13" id="KW-1185">Reference proteome</keyword>
<dbReference type="InterPro" id="IPR015955">
    <property type="entry name" value="Lactate_DH/Glyco_Ohase_4_C"/>
</dbReference>
<sequence>MNSTAFTPPTCHRPRVAVIGAGRVGSTLAQRIIEKNLADVVLLDVVEGWPQGIALDLMEARGVERHDRAIVGTNDYADTANADVVVVTAGRPRRPGMNRDDLIVSNAQIVAGATEQAIARSPNAIVLVVTNPLDVMTYVAWEKSGLPARRVIGMAGVLDAARFKTFISMELGVSIREIDAMVLGDHGQLMVPLPRYCTVNGIPLTELMDDRAIDRLVERTRHGGTEIVELMKTASAYFAPASAACAMVEAILRDESRILPGAAYLEGEYGLNDLFLGVPCRLGCRGVEKIIELQLDSAEREAFEASAKSVAARIHKAKELLSDKI</sequence>
<dbReference type="PIRSF" id="PIRSF000102">
    <property type="entry name" value="Lac_mal_DH"/>
    <property type="match status" value="1"/>
</dbReference>
<dbReference type="GO" id="GO:0006089">
    <property type="term" value="P:lactate metabolic process"/>
    <property type="evidence" value="ECO:0007669"/>
    <property type="project" value="TreeGrafter"/>
</dbReference>
<reference evidence="12 13" key="1">
    <citation type="submission" date="2020-04" db="EMBL/GenBank/DDBJ databases">
        <authorList>
            <person name="Basu S."/>
            <person name="Maruthanayagam V."/>
            <person name="Chakraborty S."/>
            <person name="Pramanik A."/>
            <person name="Mukherjee J."/>
            <person name="Brink B."/>
        </authorList>
    </citation>
    <scope>NUCLEOTIDE SEQUENCE [LARGE SCALE GENOMIC DNA]</scope>
    <source>
        <strain evidence="12 13">AP17</strain>
    </source>
</reference>
<evidence type="ECO:0000256" key="5">
    <source>
        <dbReference type="ARBA" id="ARBA00049258"/>
    </source>
</evidence>
<feature type="binding site" evidence="6 9">
    <location>
        <begin position="20"/>
        <end position="25"/>
    </location>
    <ligand>
        <name>NAD(+)</name>
        <dbReference type="ChEBI" id="CHEBI:57540"/>
    </ligand>
</feature>
<evidence type="ECO:0000256" key="7">
    <source>
        <dbReference type="PIRSR" id="PIRSR000102-1"/>
    </source>
</evidence>
<accession>A0A6H1U1C2</accession>
<feature type="binding site" evidence="6 8">
    <location>
        <position position="162"/>
    </location>
    <ligand>
        <name>substrate</name>
    </ligand>
</feature>
<feature type="binding site" evidence="6 8">
    <location>
        <position position="99"/>
    </location>
    <ligand>
        <name>substrate</name>
    </ligand>
</feature>
<comment type="catalytic activity">
    <reaction evidence="6">
        <text>(S)-malate + NAD(+) = oxaloacetate + NADH + H(+)</text>
        <dbReference type="Rhea" id="RHEA:21432"/>
        <dbReference type="ChEBI" id="CHEBI:15378"/>
        <dbReference type="ChEBI" id="CHEBI:15589"/>
        <dbReference type="ChEBI" id="CHEBI:16452"/>
        <dbReference type="ChEBI" id="CHEBI:57540"/>
        <dbReference type="ChEBI" id="CHEBI:57945"/>
        <dbReference type="EC" id="1.1.1.37"/>
    </reaction>
</comment>
<dbReference type="SUPFAM" id="SSF56327">
    <property type="entry name" value="LDH C-terminal domain-like"/>
    <property type="match status" value="1"/>
</dbReference>
<dbReference type="FunFam" id="3.40.50.720:FF:000018">
    <property type="entry name" value="Malate dehydrogenase"/>
    <property type="match status" value="1"/>
</dbReference>
<name>A0A6H1U1C2_9CYAN</name>
<dbReference type="InterPro" id="IPR001236">
    <property type="entry name" value="Lactate/malate_DH_N"/>
</dbReference>
<feature type="active site" description="Proton acceptor" evidence="6 7">
    <location>
        <position position="186"/>
    </location>
</feature>
<dbReference type="Gene3D" id="3.40.50.720">
    <property type="entry name" value="NAD(P)-binding Rossmann-like Domain"/>
    <property type="match status" value="1"/>
</dbReference>
<gene>
    <name evidence="6 12" type="primary">mdh</name>
    <name evidence="12" type="ORF">HCG48_15565</name>
</gene>
<dbReference type="PANTHER" id="PTHR43128:SF16">
    <property type="entry name" value="L-LACTATE DEHYDROGENASE"/>
    <property type="match status" value="1"/>
</dbReference>
<dbReference type="InterPro" id="IPR022383">
    <property type="entry name" value="Lactate/malate_DH_C"/>
</dbReference>
<evidence type="ECO:0000256" key="9">
    <source>
        <dbReference type="PIRSR" id="PIRSR000102-3"/>
    </source>
</evidence>
<dbReference type="Gene3D" id="3.90.110.10">
    <property type="entry name" value="Lactate dehydrogenase/glycoside hydrolase, family 4, C-terminal"/>
    <property type="match status" value="1"/>
</dbReference>
<evidence type="ECO:0000313" key="12">
    <source>
        <dbReference type="EMBL" id="QIZ71823.1"/>
    </source>
</evidence>
<dbReference type="Proteomes" id="UP000500857">
    <property type="component" value="Chromosome"/>
</dbReference>
<comment type="catalytic activity">
    <reaction evidence="5">
        <text>(S)-lactate + NAD(+) = pyruvate + NADH + H(+)</text>
        <dbReference type="Rhea" id="RHEA:23444"/>
        <dbReference type="ChEBI" id="CHEBI:15361"/>
        <dbReference type="ChEBI" id="CHEBI:15378"/>
        <dbReference type="ChEBI" id="CHEBI:16651"/>
        <dbReference type="ChEBI" id="CHEBI:57540"/>
        <dbReference type="ChEBI" id="CHEBI:57945"/>
        <dbReference type="EC" id="1.1.1.27"/>
    </reaction>
</comment>
<dbReference type="GO" id="GO:0004459">
    <property type="term" value="F:L-lactate dehydrogenase (NAD+) activity"/>
    <property type="evidence" value="ECO:0007669"/>
    <property type="project" value="UniProtKB-EC"/>
</dbReference>
<feature type="binding site" evidence="6 9">
    <location>
        <position position="106"/>
    </location>
    <ligand>
        <name>NAD(+)</name>
        <dbReference type="ChEBI" id="CHEBI:57540"/>
    </ligand>
</feature>
<evidence type="ECO:0000313" key="13">
    <source>
        <dbReference type="Proteomes" id="UP000500857"/>
    </source>
</evidence>
<dbReference type="PRINTS" id="PR00086">
    <property type="entry name" value="LLDHDRGNASE"/>
</dbReference>
<evidence type="ECO:0000256" key="2">
    <source>
        <dbReference type="ARBA" id="ARBA00022532"/>
    </source>
</evidence>
<evidence type="ECO:0000256" key="1">
    <source>
        <dbReference type="ARBA" id="ARBA00006054"/>
    </source>
</evidence>
<dbReference type="FunFam" id="3.90.110.10:FF:000004">
    <property type="entry name" value="Malate dehydrogenase"/>
    <property type="match status" value="1"/>
</dbReference>
<dbReference type="GO" id="GO:0030060">
    <property type="term" value="F:L-malate dehydrogenase (NAD+) activity"/>
    <property type="evidence" value="ECO:0007669"/>
    <property type="project" value="UniProtKB-UniRule"/>
</dbReference>
<evidence type="ECO:0000259" key="10">
    <source>
        <dbReference type="Pfam" id="PF00056"/>
    </source>
</evidence>
<organism evidence="12 13">
    <name type="scientific">Oxynema aestuarii AP17</name>
    <dbReference type="NCBI Taxonomy" id="2064643"/>
    <lineage>
        <taxon>Bacteria</taxon>
        <taxon>Bacillati</taxon>
        <taxon>Cyanobacteriota</taxon>
        <taxon>Cyanophyceae</taxon>
        <taxon>Oscillatoriophycideae</taxon>
        <taxon>Oscillatoriales</taxon>
        <taxon>Oscillatoriaceae</taxon>
        <taxon>Oxynema</taxon>
        <taxon>Oxynema aestuarii</taxon>
    </lineage>
</organism>
<dbReference type="PANTHER" id="PTHR43128">
    <property type="entry name" value="L-2-HYDROXYCARBOXYLATE DEHYDROGENASE (NAD(P)(+))"/>
    <property type="match status" value="1"/>
</dbReference>
<dbReference type="Pfam" id="PF02866">
    <property type="entry name" value="Ldh_1_C"/>
    <property type="match status" value="1"/>
</dbReference>
<dbReference type="EMBL" id="CP051167">
    <property type="protein sequence ID" value="QIZ71823.1"/>
    <property type="molecule type" value="Genomic_DNA"/>
</dbReference>
<feature type="binding site" evidence="6 8">
    <location>
        <position position="93"/>
    </location>
    <ligand>
        <name>substrate</name>
    </ligand>
</feature>
<dbReference type="CDD" id="cd01339">
    <property type="entry name" value="LDH-like_MDH"/>
    <property type="match status" value="1"/>
</dbReference>
<evidence type="ECO:0000256" key="8">
    <source>
        <dbReference type="PIRSR" id="PIRSR000102-2"/>
    </source>
</evidence>
<feature type="binding site" evidence="6 9">
    <location>
        <position position="44"/>
    </location>
    <ligand>
        <name>NAD(+)</name>
        <dbReference type="ChEBI" id="CHEBI:57540"/>
    </ligand>
</feature>
<dbReference type="KEGG" id="oxy:HCG48_15565"/>
<feature type="domain" description="Lactate/malate dehydrogenase N-terminal" evidence="10">
    <location>
        <begin position="15"/>
        <end position="153"/>
    </location>
</feature>
<dbReference type="RefSeq" id="WP_168569975.1">
    <property type="nucleotide sequence ID" value="NZ_CP051167.1"/>
</dbReference>
<feature type="binding site" evidence="6 8">
    <location>
        <position position="131"/>
    </location>
    <ligand>
        <name>substrate</name>
    </ligand>
</feature>
<comment type="similarity">
    <text evidence="1">Belongs to the LDH/MDH superfamily. LDH family.</text>
</comment>
<keyword evidence="2 6" id="KW-0816">Tricarboxylic acid cycle</keyword>
<protein>
    <recommendedName>
        <fullName evidence="6">Malate dehydrogenase</fullName>
        <ecNumber evidence="6">1.1.1.37</ecNumber>
    </recommendedName>
</protein>
<comment type="similarity">
    <text evidence="6">Belongs to the LDH/MDH superfamily. MDH type 3 family.</text>
</comment>
<dbReference type="HAMAP" id="MF_00487">
    <property type="entry name" value="Malate_dehydrog_3"/>
    <property type="match status" value="1"/>
</dbReference>
<keyword evidence="3 6" id="KW-0560">Oxidoreductase</keyword>
<dbReference type="NCBIfam" id="NF004863">
    <property type="entry name" value="PRK06223.1"/>
    <property type="match status" value="1"/>
</dbReference>
<evidence type="ECO:0000256" key="4">
    <source>
        <dbReference type="ARBA" id="ARBA00023027"/>
    </source>
</evidence>
<dbReference type="InterPro" id="IPR011275">
    <property type="entry name" value="Malate_DH_type3"/>
</dbReference>
<feature type="domain" description="Lactate/malate dehydrogenase C-terminal" evidence="11">
    <location>
        <begin position="158"/>
        <end position="319"/>
    </location>
</feature>
<feature type="binding site" evidence="6 9">
    <location>
        <begin position="129"/>
        <end position="131"/>
    </location>
    <ligand>
        <name>NAD(+)</name>
        <dbReference type="ChEBI" id="CHEBI:57540"/>
    </ligand>
</feature>
<evidence type="ECO:0000256" key="3">
    <source>
        <dbReference type="ARBA" id="ARBA00023002"/>
    </source>
</evidence>
<dbReference type="InterPro" id="IPR036291">
    <property type="entry name" value="NAD(P)-bd_dom_sf"/>
</dbReference>
<dbReference type="EC" id="1.1.1.37" evidence="6"/>
<dbReference type="Pfam" id="PF00056">
    <property type="entry name" value="Ldh_1_N"/>
    <property type="match status" value="1"/>
</dbReference>